<dbReference type="InterPro" id="IPR010852">
    <property type="entry name" value="ABATE"/>
</dbReference>
<dbReference type="InterPro" id="IPR023286">
    <property type="entry name" value="ABATE_dom_sf"/>
</dbReference>
<sequence length="187" mass="19788">MRDAPASAQLIQAFANTVDVECATDEIDTARKLDAWLRAQGLLRGGERVGAAEHTLGLRLRSGIREALGAHVGDRPDPALQQEATEALLELPVVVTAGGDTPGALAPAPELTAPRKALAALAVAWSELAVTGEAARLKRCSEHACAWVFWDTSKNRSGRWCSMRVCGNRAKARRYAARQAAGAAQPG</sequence>
<dbReference type="Pfam" id="PF11706">
    <property type="entry name" value="zf-CGNR"/>
    <property type="match status" value="1"/>
</dbReference>
<keyword evidence="3" id="KW-1185">Reference proteome</keyword>
<gene>
    <name evidence="2" type="ORF">FRZ03_27685</name>
</gene>
<dbReference type="Gene3D" id="1.10.3300.10">
    <property type="entry name" value="Jann2411-like domain"/>
    <property type="match status" value="1"/>
</dbReference>
<accession>A0A5C6J2F3</accession>
<dbReference type="EMBL" id="VOGW01000168">
    <property type="protein sequence ID" value="TWV34952.1"/>
    <property type="molecule type" value="Genomic_DNA"/>
</dbReference>
<dbReference type="SUPFAM" id="SSF160904">
    <property type="entry name" value="Jann2411-like"/>
    <property type="match status" value="1"/>
</dbReference>
<dbReference type="PANTHER" id="PTHR35525">
    <property type="entry name" value="BLL6575 PROTEIN"/>
    <property type="match status" value="1"/>
</dbReference>
<evidence type="ECO:0000259" key="1">
    <source>
        <dbReference type="Pfam" id="PF11706"/>
    </source>
</evidence>
<dbReference type="Proteomes" id="UP000320481">
    <property type="component" value="Unassembled WGS sequence"/>
</dbReference>
<comment type="caution">
    <text evidence="2">The sequence shown here is derived from an EMBL/GenBank/DDBJ whole genome shotgun (WGS) entry which is preliminary data.</text>
</comment>
<protein>
    <recommendedName>
        <fullName evidence="1">Zinc finger CGNR domain-containing protein</fullName>
    </recommendedName>
</protein>
<dbReference type="Pfam" id="PF07336">
    <property type="entry name" value="ABATE"/>
    <property type="match status" value="1"/>
</dbReference>
<name>A0A5C6J2F3_9ACTN</name>
<evidence type="ECO:0000313" key="3">
    <source>
        <dbReference type="Proteomes" id="UP000320481"/>
    </source>
</evidence>
<dbReference type="RefSeq" id="WP_146467853.1">
    <property type="nucleotide sequence ID" value="NZ_VOGW01000168.1"/>
</dbReference>
<dbReference type="InterPro" id="IPR021005">
    <property type="entry name" value="Znf_CGNR"/>
</dbReference>
<organism evidence="2 3">
    <name type="scientific">Streptomyces misionensis</name>
    <dbReference type="NCBI Taxonomy" id="67331"/>
    <lineage>
        <taxon>Bacteria</taxon>
        <taxon>Bacillati</taxon>
        <taxon>Actinomycetota</taxon>
        <taxon>Actinomycetes</taxon>
        <taxon>Kitasatosporales</taxon>
        <taxon>Streptomycetaceae</taxon>
        <taxon>Streptomyces</taxon>
    </lineage>
</organism>
<dbReference type="PANTHER" id="PTHR35525:SF3">
    <property type="entry name" value="BLL6575 PROTEIN"/>
    <property type="match status" value="1"/>
</dbReference>
<reference evidence="2" key="1">
    <citation type="journal article" date="2019" name="Microbiol. Resour. Announc.">
        <title>Draft Genomic Sequences of Streptomyces misionensis and Streptomyces albidoflavus, bacteria applied for phytopathogen biocontrol.</title>
        <authorList>
            <person name="Pylro V."/>
            <person name="Dias A."/>
            <person name="Andreote F."/>
            <person name="Varani A."/>
            <person name="Andreote C."/>
            <person name="Bernardo E."/>
            <person name="Martins T."/>
        </authorList>
    </citation>
    <scope>NUCLEOTIDE SEQUENCE [LARGE SCALE GENOMIC DNA]</scope>
    <source>
        <strain evidence="2">66</strain>
    </source>
</reference>
<dbReference type="AlphaFoldDB" id="A0A5C6J2F3"/>
<evidence type="ECO:0000313" key="2">
    <source>
        <dbReference type="EMBL" id="TWV34952.1"/>
    </source>
</evidence>
<proteinExistence type="predicted"/>
<feature type="domain" description="Zinc finger CGNR" evidence="1">
    <location>
        <begin position="136"/>
        <end position="179"/>
    </location>
</feature>